<proteinExistence type="inferred from homology"/>
<comment type="similarity">
    <text evidence="7">Belongs to the DNA polymerase HolA subunit family.</text>
</comment>
<dbReference type="CDD" id="cd18138">
    <property type="entry name" value="HLD_clamp_pol_III_delta"/>
    <property type="match status" value="1"/>
</dbReference>
<accession>A0ABW0Q6A4</accession>
<evidence type="ECO:0000313" key="10">
    <source>
        <dbReference type="EMBL" id="MFC5520075.1"/>
    </source>
</evidence>
<dbReference type="PANTHER" id="PTHR34388:SF1">
    <property type="entry name" value="DNA POLYMERASE III SUBUNIT DELTA"/>
    <property type="match status" value="1"/>
</dbReference>
<reference evidence="11" key="1">
    <citation type="journal article" date="2019" name="Int. J. Syst. Evol. Microbiol.">
        <title>The Global Catalogue of Microorganisms (GCM) 10K type strain sequencing project: providing services to taxonomists for standard genome sequencing and annotation.</title>
        <authorList>
            <consortium name="The Broad Institute Genomics Platform"/>
            <consortium name="The Broad Institute Genome Sequencing Center for Infectious Disease"/>
            <person name="Wu L."/>
            <person name="Ma J."/>
        </authorList>
    </citation>
    <scope>NUCLEOTIDE SEQUENCE [LARGE SCALE GENOMIC DNA]</scope>
    <source>
        <strain evidence="11">CGMCC 4.7277</strain>
    </source>
</reference>
<dbReference type="SUPFAM" id="SSF48019">
    <property type="entry name" value="post-AAA+ oligomerization domain-like"/>
    <property type="match status" value="1"/>
</dbReference>
<dbReference type="GO" id="GO:0003887">
    <property type="term" value="F:DNA-directed DNA polymerase activity"/>
    <property type="evidence" value="ECO:0007669"/>
    <property type="project" value="UniProtKB-EC"/>
</dbReference>
<evidence type="ECO:0000313" key="11">
    <source>
        <dbReference type="Proteomes" id="UP001596084"/>
    </source>
</evidence>
<comment type="caution">
    <text evidence="10">The sequence shown here is derived from an EMBL/GenBank/DDBJ whole genome shotgun (WGS) entry which is preliminary data.</text>
</comment>
<keyword evidence="11" id="KW-1185">Reference proteome</keyword>
<evidence type="ECO:0000256" key="8">
    <source>
        <dbReference type="ARBA" id="ARBA00049244"/>
    </source>
</evidence>
<name>A0ABW0Q6A4_9BURK</name>
<protein>
    <recommendedName>
        <fullName evidence="2">DNA polymerase III subunit delta</fullName>
        <ecNumber evidence="1">2.7.7.7</ecNumber>
    </recommendedName>
</protein>
<evidence type="ECO:0000256" key="1">
    <source>
        <dbReference type="ARBA" id="ARBA00012417"/>
    </source>
</evidence>
<dbReference type="Pfam" id="PF06144">
    <property type="entry name" value="DNA_pol3_delta"/>
    <property type="match status" value="1"/>
</dbReference>
<keyword evidence="4 10" id="KW-0548">Nucleotidyltransferase</keyword>
<keyword evidence="5" id="KW-0235">DNA replication</keyword>
<evidence type="ECO:0000256" key="2">
    <source>
        <dbReference type="ARBA" id="ARBA00017703"/>
    </source>
</evidence>
<dbReference type="InterPro" id="IPR010372">
    <property type="entry name" value="DNA_pol3_delta_N"/>
</dbReference>
<evidence type="ECO:0000256" key="7">
    <source>
        <dbReference type="ARBA" id="ARBA00034754"/>
    </source>
</evidence>
<evidence type="ECO:0000256" key="4">
    <source>
        <dbReference type="ARBA" id="ARBA00022695"/>
    </source>
</evidence>
<dbReference type="InterPro" id="IPR005790">
    <property type="entry name" value="DNA_polIII_delta"/>
</dbReference>
<dbReference type="Gene3D" id="3.40.50.300">
    <property type="entry name" value="P-loop containing nucleotide triphosphate hydrolases"/>
    <property type="match status" value="1"/>
</dbReference>
<evidence type="ECO:0000259" key="9">
    <source>
        <dbReference type="Pfam" id="PF06144"/>
    </source>
</evidence>
<dbReference type="EC" id="2.7.7.7" evidence="1"/>
<evidence type="ECO:0000256" key="3">
    <source>
        <dbReference type="ARBA" id="ARBA00022679"/>
    </source>
</evidence>
<dbReference type="EMBL" id="JBHSMX010000008">
    <property type="protein sequence ID" value="MFC5520075.1"/>
    <property type="molecule type" value="Genomic_DNA"/>
</dbReference>
<comment type="catalytic activity">
    <reaction evidence="8">
        <text>DNA(n) + a 2'-deoxyribonucleoside 5'-triphosphate = DNA(n+1) + diphosphate</text>
        <dbReference type="Rhea" id="RHEA:22508"/>
        <dbReference type="Rhea" id="RHEA-COMP:17339"/>
        <dbReference type="Rhea" id="RHEA-COMP:17340"/>
        <dbReference type="ChEBI" id="CHEBI:33019"/>
        <dbReference type="ChEBI" id="CHEBI:61560"/>
        <dbReference type="ChEBI" id="CHEBI:173112"/>
        <dbReference type="EC" id="2.7.7.7"/>
    </reaction>
</comment>
<feature type="domain" description="DNA polymerase III delta N-terminal" evidence="9">
    <location>
        <begin position="20"/>
        <end position="134"/>
    </location>
</feature>
<evidence type="ECO:0000256" key="6">
    <source>
        <dbReference type="ARBA" id="ARBA00022932"/>
    </source>
</evidence>
<evidence type="ECO:0000256" key="5">
    <source>
        <dbReference type="ARBA" id="ARBA00022705"/>
    </source>
</evidence>
<dbReference type="Gene3D" id="1.10.8.60">
    <property type="match status" value="1"/>
</dbReference>
<dbReference type="Proteomes" id="UP001596084">
    <property type="component" value="Unassembled WGS sequence"/>
</dbReference>
<keyword evidence="3 10" id="KW-0808">Transferase</keyword>
<dbReference type="PANTHER" id="PTHR34388">
    <property type="entry name" value="DNA POLYMERASE III SUBUNIT DELTA"/>
    <property type="match status" value="1"/>
</dbReference>
<dbReference type="InterPro" id="IPR027417">
    <property type="entry name" value="P-loop_NTPase"/>
</dbReference>
<gene>
    <name evidence="10" type="primary">holA</name>
    <name evidence="10" type="ORF">ACFPP7_03980</name>
</gene>
<dbReference type="InterPro" id="IPR008921">
    <property type="entry name" value="DNA_pol3_clamp-load_cplx_C"/>
</dbReference>
<dbReference type="SUPFAM" id="SSF52540">
    <property type="entry name" value="P-loop containing nucleoside triphosphate hydrolases"/>
    <property type="match status" value="1"/>
</dbReference>
<dbReference type="NCBIfam" id="TIGR01128">
    <property type="entry name" value="holA"/>
    <property type="match status" value="1"/>
</dbReference>
<keyword evidence="6" id="KW-0239">DNA-directed DNA polymerase</keyword>
<organism evidence="10 11">
    <name type="scientific">Polaromonas jejuensis</name>
    <dbReference type="NCBI Taxonomy" id="457502"/>
    <lineage>
        <taxon>Bacteria</taxon>
        <taxon>Pseudomonadati</taxon>
        <taxon>Pseudomonadota</taxon>
        <taxon>Betaproteobacteria</taxon>
        <taxon>Burkholderiales</taxon>
        <taxon>Comamonadaceae</taxon>
        <taxon>Polaromonas</taxon>
    </lineage>
</organism>
<dbReference type="Gene3D" id="1.20.272.10">
    <property type="match status" value="1"/>
</dbReference>
<sequence length="372" mass="40688">MNLAPAQLSEHLKRGLKSLYTLHGDEPLLVQEFADALRAAARAQGYTERTVHSVAGAHFDWSEVLASGGSLSLFADKQIVEIRIPSGKPGKDGSAALQQIAERAQGDDATLTLIMLPRLDAATLKGAWFGALDSYGVTVKFEPIERRNLPTWIAQRLQLQGQRVAAGEEGQRTLQFFADRVEGNLLAAHQEIQKLGLLYPVIAGSDGVLSFDQVENAVLNVARYDVFKLSEAVLGGQVLRVQRMLDGLQSEGESEVLVHWALSEDIRNLKRVKDAISAGRPMPMALREYRVWGVKEKLFERVLPQIGDATLANLLTAAHKVDGIVKGLKQPDWPADGWQALHRLAGMVCEQCAAPGRPKQARPPRGAESYTP</sequence>
<dbReference type="RefSeq" id="WP_068833885.1">
    <property type="nucleotide sequence ID" value="NZ_JBHSMX010000008.1"/>
</dbReference>